<gene>
    <name evidence="1" type="ORF">HMPREF9473_00582</name>
</gene>
<evidence type="ECO:0000313" key="2">
    <source>
        <dbReference type="Proteomes" id="UP000005384"/>
    </source>
</evidence>
<protein>
    <recommendedName>
        <fullName evidence="3">HPr domain-containing protein</fullName>
    </recommendedName>
</protein>
<dbReference type="PATRIC" id="fig|742737.3.peg.581"/>
<accession>G5IAQ5</accession>
<dbReference type="InterPro" id="IPR035895">
    <property type="entry name" value="HPr-like_sf"/>
</dbReference>
<evidence type="ECO:0000313" key="1">
    <source>
        <dbReference type="EMBL" id="EHI61400.1"/>
    </source>
</evidence>
<dbReference type="EMBL" id="ADLN01000003">
    <property type="protein sequence ID" value="EHI61400.1"/>
    <property type="molecule type" value="Genomic_DNA"/>
</dbReference>
<reference evidence="1 2" key="1">
    <citation type="submission" date="2011-08" db="EMBL/GenBank/DDBJ databases">
        <title>The Genome Sequence of Clostridium hathewayi WAL-18680.</title>
        <authorList>
            <consortium name="The Broad Institute Genome Sequencing Platform"/>
            <person name="Earl A."/>
            <person name="Ward D."/>
            <person name="Feldgarden M."/>
            <person name="Gevers D."/>
            <person name="Finegold S.M."/>
            <person name="Summanen P.H."/>
            <person name="Molitoris D.R."/>
            <person name="Song M."/>
            <person name="Daigneault M."/>
            <person name="Allen-Vercoe E."/>
            <person name="Young S.K."/>
            <person name="Zeng Q."/>
            <person name="Gargeya S."/>
            <person name="Fitzgerald M."/>
            <person name="Haas B."/>
            <person name="Abouelleil A."/>
            <person name="Alvarado L."/>
            <person name="Arachchi H.M."/>
            <person name="Berlin A."/>
            <person name="Brown A."/>
            <person name="Chapman S.B."/>
            <person name="Chen Z."/>
            <person name="Dunbar C."/>
            <person name="Freedman E."/>
            <person name="Gearin G."/>
            <person name="Gellesch M."/>
            <person name="Goldberg J."/>
            <person name="Griggs A."/>
            <person name="Gujja S."/>
            <person name="Heiman D."/>
            <person name="Howarth C."/>
            <person name="Larson L."/>
            <person name="Lui A."/>
            <person name="MacDonald P.J.P."/>
            <person name="Montmayeur A."/>
            <person name="Murphy C."/>
            <person name="Neiman D."/>
            <person name="Pearson M."/>
            <person name="Priest M."/>
            <person name="Roberts A."/>
            <person name="Saif S."/>
            <person name="Shea T."/>
            <person name="Shenoy N."/>
            <person name="Sisk P."/>
            <person name="Stolte C."/>
            <person name="Sykes S."/>
            <person name="Wortman J."/>
            <person name="Nusbaum C."/>
            <person name="Birren B."/>
        </authorList>
    </citation>
    <scope>NUCLEOTIDE SEQUENCE [LARGE SCALE GENOMIC DNA]</scope>
    <source>
        <strain evidence="1 2">WAL-18680</strain>
    </source>
</reference>
<dbReference type="RefSeq" id="WP_006778566.1">
    <property type="nucleotide sequence ID" value="NZ_CP040506.1"/>
</dbReference>
<sequence>MNRHEILLRTQNDIVNFVNKIAQYPFSADLLCGSHVVDAKSLLGVLGFGMGKVLTLQVYGDDSSMLMSDISEYLVVR</sequence>
<dbReference type="OrthoDB" id="2051287at2"/>
<dbReference type="Proteomes" id="UP000005384">
    <property type="component" value="Unassembled WGS sequence"/>
</dbReference>
<name>G5IAQ5_9FIRM</name>
<dbReference type="AlphaFoldDB" id="G5IAQ5"/>
<organism evidence="1 2">
    <name type="scientific">Hungatella hathewayi WAL-18680</name>
    <dbReference type="NCBI Taxonomy" id="742737"/>
    <lineage>
        <taxon>Bacteria</taxon>
        <taxon>Bacillati</taxon>
        <taxon>Bacillota</taxon>
        <taxon>Clostridia</taxon>
        <taxon>Lachnospirales</taxon>
        <taxon>Lachnospiraceae</taxon>
        <taxon>Hungatella</taxon>
    </lineage>
</organism>
<proteinExistence type="predicted"/>
<dbReference type="HOGENOM" id="CLU_136230_4_4_9"/>
<dbReference type="Gene3D" id="3.30.1340.10">
    <property type="entry name" value="HPr-like"/>
    <property type="match status" value="1"/>
</dbReference>
<dbReference type="SUPFAM" id="SSF55594">
    <property type="entry name" value="HPr-like"/>
    <property type="match status" value="1"/>
</dbReference>
<evidence type="ECO:0008006" key="3">
    <source>
        <dbReference type="Google" id="ProtNLM"/>
    </source>
</evidence>
<keyword evidence="2" id="KW-1185">Reference proteome</keyword>
<comment type="caution">
    <text evidence="1">The sequence shown here is derived from an EMBL/GenBank/DDBJ whole genome shotgun (WGS) entry which is preliminary data.</text>
</comment>